<dbReference type="AlphaFoldDB" id="C5KVJ5"/>
<feature type="non-terminal residue" evidence="2">
    <location>
        <position position="1"/>
    </location>
</feature>
<protein>
    <submittedName>
        <fullName evidence="2">Uncharacterized protein</fullName>
    </submittedName>
</protein>
<keyword evidence="1" id="KW-0812">Transmembrane</keyword>
<dbReference type="Proteomes" id="UP000007800">
    <property type="component" value="Unassembled WGS sequence"/>
</dbReference>
<evidence type="ECO:0000256" key="1">
    <source>
        <dbReference type="SAM" id="Phobius"/>
    </source>
</evidence>
<keyword evidence="1" id="KW-1133">Transmembrane helix</keyword>
<dbReference type="GeneID" id="9046857"/>
<proteinExistence type="predicted"/>
<reference evidence="2 3" key="1">
    <citation type="submission" date="2008-07" db="EMBL/GenBank/DDBJ databases">
        <authorList>
            <person name="El-Sayed N."/>
            <person name="Caler E."/>
            <person name="Inman J."/>
            <person name="Amedeo P."/>
            <person name="Hass B."/>
            <person name="Wortman J."/>
        </authorList>
    </citation>
    <scope>NUCLEOTIDE SEQUENCE [LARGE SCALE GENOMIC DNA]</scope>
    <source>
        <strain evidence="3">ATCC 50983 / TXsc</strain>
    </source>
</reference>
<name>C5KVJ5_PERM5</name>
<organism evidence="3">
    <name type="scientific">Perkinsus marinus (strain ATCC 50983 / TXsc)</name>
    <dbReference type="NCBI Taxonomy" id="423536"/>
    <lineage>
        <taxon>Eukaryota</taxon>
        <taxon>Sar</taxon>
        <taxon>Alveolata</taxon>
        <taxon>Perkinsozoa</taxon>
        <taxon>Perkinsea</taxon>
        <taxon>Perkinsida</taxon>
        <taxon>Perkinsidae</taxon>
        <taxon>Perkinsus</taxon>
    </lineage>
</organism>
<gene>
    <name evidence="2" type="ORF">Pmar_PMAR015422</name>
</gene>
<dbReference type="EMBL" id="GG676626">
    <property type="protein sequence ID" value="EER11498.1"/>
    <property type="molecule type" value="Genomic_DNA"/>
</dbReference>
<accession>C5KVJ5</accession>
<evidence type="ECO:0000313" key="2">
    <source>
        <dbReference type="EMBL" id="EER11498.1"/>
    </source>
</evidence>
<dbReference type="RefSeq" id="XP_002779703.1">
    <property type="nucleotide sequence ID" value="XM_002779657.1"/>
</dbReference>
<evidence type="ECO:0000313" key="3">
    <source>
        <dbReference type="Proteomes" id="UP000007800"/>
    </source>
</evidence>
<dbReference type="InParanoid" id="C5KVJ5"/>
<feature type="non-terminal residue" evidence="2">
    <location>
        <position position="52"/>
    </location>
</feature>
<feature type="transmembrane region" description="Helical" evidence="1">
    <location>
        <begin position="12"/>
        <end position="33"/>
    </location>
</feature>
<keyword evidence="3" id="KW-1185">Reference proteome</keyword>
<keyword evidence="1" id="KW-0472">Membrane</keyword>
<sequence>YLAFYSAIRLSRLVWVVLPAVIIYTIVIALSYIPAMDDGVGMDVEFIVSRAV</sequence>